<evidence type="ECO:0000313" key="2">
    <source>
        <dbReference type="EMBL" id="KAL2653902.1"/>
    </source>
</evidence>
<name>A0ABD1ZS73_9MARC</name>
<dbReference type="AlphaFoldDB" id="A0ABD1ZS73"/>
<reference evidence="2 3" key="1">
    <citation type="submission" date="2024-09" db="EMBL/GenBank/DDBJ databases">
        <title>Chromosome-scale assembly of Riccia fluitans.</title>
        <authorList>
            <person name="Paukszto L."/>
            <person name="Sawicki J."/>
            <person name="Karawczyk K."/>
            <person name="Piernik-Szablinska J."/>
            <person name="Szczecinska M."/>
            <person name="Mazdziarz M."/>
        </authorList>
    </citation>
    <scope>NUCLEOTIDE SEQUENCE [LARGE SCALE GENOMIC DNA]</scope>
    <source>
        <strain evidence="2">Rf_01</strain>
        <tissue evidence="2">Aerial parts of the thallus</tissue>
    </source>
</reference>
<dbReference type="Proteomes" id="UP001605036">
    <property type="component" value="Unassembled WGS sequence"/>
</dbReference>
<comment type="caution">
    <text evidence="2">The sequence shown here is derived from an EMBL/GenBank/DDBJ whole genome shotgun (WGS) entry which is preliminary data.</text>
</comment>
<dbReference type="EMBL" id="JBHFFA010000001">
    <property type="protein sequence ID" value="KAL2653902.1"/>
    <property type="molecule type" value="Genomic_DNA"/>
</dbReference>
<proteinExistence type="predicted"/>
<feature type="chain" id="PRO_5044805656" evidence="1">
    <location>
        <begin position="21"/>
        <end position="92"/>
    </location>
</feature>
<gene>
    <name evidence="2" type="ORF">R1flu_022030</name>
</gene>
<accession>A0ABD1ZS73</accession>
<feature type="signal peptide" evidence="1">
    <location>
        <begin position="1"/>
        <end position="20"/>
    </location>
</feature>
<organism evidence="2 3">
    <name type="scientific">Riccia fluitans</name>
    <dbReference type="NCBI Taxonomy" id="41844"/>
    <lineage>
        <taxon>Eukaryota</taxon>
        <taxon>Viridiplantae</taxon>
        <taxon>Streptophyta</taxon>
        <taxon>Embryophyta</taxon>
        <taxon>Marchantiophyta</taxon>
        <taxon>Marchantiopsida</taxon>
        <taxon>Marchantiidae</taxon>
        <taxon>Marchantiales</taxon>
        <taxon>Ricciaceae</taxon>
        <taxon>Riccia</taxon>
    </lineage>
</organism>
<evidence type="ECO:0000313" key="3">
    <source>
        <dbReference type="Proteomes" id="UP001605036"/>
    </source>
</evidence>
<protein>
    <submittedName>
        <fullName evidence="2">Uncharacterized protein</fullName>
    </submittedName>
</protein>
<evidence type="ECO:0000256" key="1">
    <source>
        <dbReference type="SAM" id="SignalP"/>
    </source>
</evidence>
<keyword evidence="1" id="KW-0732">Signal</keyword>
<keyword evidence="3" id="KW-1185">Reference proteome</keyword>
<sequence>MVRVHTFLGLVAVTFVGVKSLDSFVVWMAENREAKREQLELEKKAIQLRRQLIQSIHEKEAQWYPSPSVQDGRALDWNENIHREVKATHEYS</sequence>